<evidence type="ECO:0000256" key="1">
    <source>
        <dbReference type="ARBA" id="ARBA00004726"/>
    </source>
</evidence>
<dbReference type="SUPFAM" id="SSF52374">
    <property type="entry name" value="Nucleotidylyl transferase"/>
    <property type="match status" value="1"/>
</dbReference>
<evidence type="ECO:0000256" key="10">
    <source>
        <dbReference type="ARBA" id="ARBA00049494"/>
    </source>
</evidence>
<reference evidence="12 13" key="1">
    <citation type="submission" date="2019-11" db="EMBL/GenBank/DDBJ databases">
        <title>Complete genome sequence of Spiroplasma tabanidicola TAUS-1 (DSM 22603).</title>
        <authorList>
            <person name="Huang C.-T."/>
            <person name="Lin Y.-C."/>
            <person name="Kuo C.-H."/>
        </authorList>
    </citation>
    <scope>NUCLEOTIDE SEQUENCE [LARGE SCALE GENOMIC DNA]</scope>
    <source>
        <strain evidence="12 13">TAUS-1</strain>
    </source>
</reference>
<keyword evidence="8" id="KW-0274">FAD</keyword>
<evidence type="ECO:0000256" key="5">
    <source>
        <dbReference type="ARBA" id="ARBA00022679"/>
    </source>
</evidence>
<keyword evidence="6 12" id="KW-0548">Nucleotidyltransferase</keyword>
<evidence type="ECO:0000256" key="3">
    <source>
        <dbReference type="ARBA" id="ARBA00022630"/>
    </source>
</evidence>
<gene>
    <name evidence="12" type="primary">ribC</name>
    <name evidence="12" type="ORF">STABA_v1c04790</name>
</gene>
<dbReference type="EC" id="2.7.7.2" evidence="2"/>
<comment type="pathway">
    <text evidence="1">Cofactor biosynthesis; FAD biosynthesis; FAD from FMN: step 1/1.</text>
</comment>
<dbReference type="KEGG" id="stab:STABA_v1c04790"/>
<evidence type="ECO:0000256" key="2">
    <source>
        <dbReference type="ARBA" id="ARBA00012393"/>
    </source>
</evidence>
<keyword evidence="5 12" id="KW-0808">Transferase</keyword>
<dbReference type="InterPro" id="IPR015864">
    <property type="entry name" value="FAD_synthase"/>
</dbReference>
<keyword evidence="7" id="KW-0547">Nucleotide-binding</keyword>
<evidence type="ECO:0000313" key="13">
    <source>
        <dbReference type="Proteomes" id="UP000424468"/>
    </source>
</evidence>
<evidence type="ECO:0000256" key="4">
    <source>
        <dbReference type="ARBA" id="ARBA00022643"/>
    </source>
</evidence>
<name>A0A6I6CCI5_9MOLU</name>
<sequence>MKKIDVYLKKEENFDIQKNNTICIGFFDGIHRAHQKIMQKTQQIAQENNEIFSVMTFNQKVSEFLAGQFHNLQSRKIKYRMLVDLFDPEFLFEIQVNENTIAVSKQDFIDYLKNKLNVKHLVVGSDFTFGHYKEGRVEDLYEAFGKENVFVFSRIEKYSSSNLKQLLAEGKIELLNEKMGYIYKLDLKKIPEKANAFKISKSKATIKDGFYRVIYNDVVCKVQFESNIAYFPDNFVSPSEISIELVQRVN</sequence>
<dbReference type="OrthoDB" id="9803667at2"/>
<dbReference type="EMBL" id="CP046276">
    <property type="protein sequence ID" value="QGS51842.1"/>
    <property type="molecule type" value="Genomic_DNA"/>
</dbReference>
<keyword evidence="3" id="KW-0285">Flavoprotein</keyword>
<dbReference type="Proteomes" id="UP000424468">
    <property type="component" value="Chromosome"/>
</dbReference>
<evidence type="ECO:0000256" key="6">
    <source>
        <dbReference type="ARBA" id="ARBA00022695"/>
    </source>
</evidence>
<evidence type="ECO:0000313" key="12">
    <source>
        <dbReference type="EMBL" id="QGS51842.1"/>
    </source>
</evidence>
<dbReference type="GO" id="GO:0016301">
    <property type="term" value="F:kinase activity"/>
    <property type="evidence" value="ECO:0007669"/>
    <property type="project" value="UniProtKB-KW"/>
</dbReference>
<dbReference type="InterPro" id="IPR014729">
    <property type="entry name" value="Rossmann-like_a/b/a_fold"/>
</dbReference>
<keyword evidence="9" id="KW-0067">ATP-binding</keyword>
<keyword evidence="4" id="KW-0288">FMN</keyword>
<dbReference type="GO" id="GO:0005524">
    <property type="term" value="F:ATP binding"/>
    <property type="evidence" value="ECO:0007669"/>
    <property type="project" value="UniProtKB-KW"/>
</dbReference>
<dbReference type="GO" id="GO:0006747">
    <property type="term" value="P:FAD biosynthetic process"/>
    <property type="evidence" value="ECO:0007669"/>
    <property type="project" value="UniProtKB-UniPathway"/>
</dbReference>
<accession>A0A6I6CCI5</accession>
<comment type="catalytic activity">
    <reaction evidence="10">
        <text>FMN + ATP + H(+) = FAD + diphosphate</text>
        <dbReference type="Rhea" id="RHEA:17237"/>
        <dbReference type="ChEBI" id="CHEBI:15378"/>
        <dbReference type="ChEBI" id="CHEBI:30616"/>
        <dbReference type="ChEBI" id="CHEBI:33019"/>
        <dbReference type="ChEBI" id="CHEBI:57692"/>
        <dbReference type="ChEBI" id="CHEBI:58210"/>
        <dbReference type="EC" id="2.7.7.2"/>
    </reaction>
</comment>
<dbReference type="Gene3D" id="3.40.50.620">
    <property type="entry name" value="HUPs"/>
    <property type="match status" value="1"/>
</dbReference>
<feature type="domain" description="FAD synthetase" evidence="11">
    <location>
        <begin position="16"/>
        <end position="158"/>
    </location>
</feature>
<evidence type="ECO:0000256" key="8">
    <source>
        <dbReference type="ARBA" id="ARBA00022827"/>
    </source>
</evidence>
<dbReference type="AlphaFoldDB" id="A0A6I6CCI5"/>
<organism evidence="12 13">
    <name type="scientific">Spiroplasma tabanidicola</name>
    <dbReference type="NCBI Taxonomy" id="324079"/>
    <lineage>
        <taxon>Bacteria</taxon>
        <taxon>Bacillati</taxon>
        <taxon>Mycoplasmatota</taxon>
        <taxon>Mollicutes</taxon>
        <taxon>Entomoplasmatales</taxon>
        <taxon>Spiroplasmataceae</taxon>
        <taxon>Spiroplasma</taxon>
    </lineage>
</organism>
<dbReference type="UniPathway" id="UPA00277">
    <property type="reaction ID" value="UER00407"/>
</dbReference>
<dbReference type="GO" id="GO:0003919">
    <property type="term" value="F:FMN adenylyltransferase activity"/>
    <property type="evidence" value="ECO:0007669"/>
    <property type="project" value="UniProtKB-EC"/>
</dbReference>
<evidence type="ECO:0000256" key="9">
    <source>
        <dbReference type="ARBA" id="ARBA00022840"/>
    </source>
</evidence>
<dbReference type="Pfam" id="PF06574">
    <property type="entry name" value="FAD_syn"/>
    <property type="match status" value="1"/>
</dbReference>
<proteinExistence type="predicted"/>
<keyword evidence="13" id="KW-1185">Reference proteome</keyword>
<keyword evidence="12" id="KW-0418">Kinase</keyword>
<evidence type="ECO:0000256" key="7">
    <source>
        <dbReference type="ARBA" id="ARBA00022741"/>
    </source>
</evidence>
<dbReference type="GO" id="GO:0009231">
    <property type="term" value="P:riboflavin biosynthetic process"/>
    <property type="evidence" value="ECO:0007669"/>
    <property type="project" value="InterPro"/>
</dbReference>
<dbReference type="RefSeq" id="WP_156006210.1">
    <property type="nucleotide sequence ID" value="NZ_CP046276.1"/>
</dbReference>
<evidence type="ECO:0000259" key="11">
    <source>
        <dbReference type="Pfam" id="PF06574"/>
    </source>
</evidence>
<protein>
    <recommendedName>
        <fullName evidence="2">FAD synthase</fullName>
        <ecNumber evidence="2">2.7.7.2</ecNumber>
    </recommendedName>
</protein>